<feature type="transmembrane region" description="Helical" evidence="1">
    <location>
        <begin position="136"/>
        <end position="155"/>
    </location>
</feature>
<proteinExistence type="predicted"/>
<organism evidence="2 3">
    <name type="scientific">Lacrimispora celerecrescens</name>
    <dbReference type="NCBI Taxonomy" id="29354"/>
    <lineage>
        <taxon>Bacteria</taxon>
        <taxon>Bacillati</taxon>
        <taxon>Bacillota</taxon>
        <taxon>Clostridia</taxon>
        <taxon>Lachnospirales</taxon>
        <taxon>Lachnospiraceae</taxon>
        <taxon>Lacrimispora</taxon>
    </lineage>
</organism>
<keyword evidence="3" id="KW-1185">Reference proteome</keyword>
<keyword evidence="1" id="KW-1133">Transmembrane helix</keyword>
<accession>A0A084JME4</accession>
<keyword evidence="1" id="KW-0472">Membrane</keyword>
<evidence type="ECO:0008006" key="4">
    <source>
        <dbReference type="Google" id="ProtNLM"/>
    </source>
</evidence>
<comment type="caution">
    <text evidence="2">The sequence shown here is derived from an EMBL/GenBank/DDBJ whole genome shotgun (WGS) entry which is preliminary data.</text>
</comment>
<protein>
    <recommendedName>
        <fullName evidence="4">ABC transporter permease</fullName>
    </recommendedName>
</protein>
<feature type="transmembrane region" description="Helical" evidence="1">
    <location>
        <begin position="28"/>
        <end position="45"/>
    </location>
</feature>
<feature type="transmembrane region" description="Helical" evidence="1">
    <location>
        <begin position="65"/>
        <end position="83"/>
    </location>
</feature>
<dbReference type="EMBL" id="JPME01000013">
    <property type="protein sequence ID" value="KEZ90128.1"/>
    <property type="molecule type" value="Genomic_DNA"/>
</dbReference>
<name>A0A084JME4_9FIRM</name>
<dbReference type="OrthoDB" id="1958089at2"/>
<evidence type="ECO:0000313" key="2">
    <source>
        <dbReference type="EMBL" id="KEZ90128.1"/>
    </source>
</evidence>
<gene>
    <name evidence="2" type="ORF">IO98_11625</name>
</gene>
<evidence type="ECO:0000313" key="3">
    <source>
        <dbReference type="Proteomes" id="UP000028525"/>
    </source>
</evidence>
<feature type="transmembrane region" description="Helical" evidence="1">
    <location>
        <begin position="167"/>
        <end position="187"/>
    </location>
</feature>
<dbReference type="AlphaFoldDB" id="A0A084JME4"/>
<dbReference type="Proteomes" id="UP000028525">
    <property type="component" value="Unassembled WGS sequence"/>
</dbReference>
<dbReference type="RefSeq" id="WP_038281085.1">
    <property type="nucleotide sequence ID" value="NZ_JPME01000013.1"/>
</dbReference>
<sequence>MDKSELLYDHYKETYTNIKENLNQRNRFFIMLFVIMTLQFLFAISPQSIASLITTIIQNSYSVDISGQIEIIQCLLWLILLYFTMRYYQSTVYIERQYNFIHSLEADIATLMDIEFDRESGDYLKNYPKMNDMIDILYKWIFPIIYCMVICSKIVSEIQNSPFGFPIIFDMVIFVCCFILTILYLVFLHNKKEPLTKEEET</sequence>
<keyword evidence="1" id="KW-0812">Transmembrane</keyword>
<reference evidence="2 3" key="1">
    <citation type="submission" date="2014-07" db="EMBL/GenBank/DDBJ databases">
        <title>Draft genome of Clostridium celerecrescens 152B isolated from sediments associated with methane hydrate from Krishna Godavari basin.</title>
        <authorList>
            <person name="Honkalas V.S."/>
            <person name="Dabir A.P."/>
            <person name="Arora P."/>
            <person name="Dhakephalkar P.K."/>
        </authorList>
    </citation>
    <scope>NUCLEOTIDE SEQUENCE [LARGE SCALE GENOMIC DNA]</scope>
    <source>
        <strain evidence="2 3">152B</strain>
    </source>
</reference>
<evidence type="ECO:0000256" key="1">
    <source>
        <dbReference type="SAM" id="Phobius"/>
    </source>
</evidence>